<feature type="region of interest" description="Disordered" evidence="1">
    <location>
        <begin position="55"/>
        <end position="75"/>
    </location>
</feature>
<comment type="caution">
    <text evidence="2">The sequence shown here is derived from an EMBL/GenBank/DDBJ whole genome shotgun (WGS) entry which is preliminary data.</text>
</comment>
<feature type="compositionally biased region" description="Low complexity" evidence="1">
    <location>
        <begin position="64"/>
        <end position="75"/>
    </location>
</feature>
<evidence type="ECO:0008006" key="4">
    <source>
        <dbReference type="Google" id="ProtNLM"/>
    </source>
</evidence>
<evidence type="ECO:0000313" key="2">
    <source>
        <dbReference type="EMBL" id="GJT63164.1"/>
    </source>
</evidence>
<keyword evidence="3" id="KW-1185">Reference proteome</keyword>
<name>A0ABQ5FJ22_9ASTR</name>
<gene>
    <name evidence="2" type="ORF">Tco_1006697</name>
</gene>
<proteinExistence type="predicted"/>
<protein>
    <recommendedName>
        <fullName evidence="4">Zinc finger GRF-type domain-containing protein</fullName>
    </recommendedName>
</protein>
<reference evidence="2" key="1">
    <citation type="journal article" date="2022" name="Int. J. Mol. Sci.">
        <title>Draft Genome of Tanacetum Coccineum: Genomic Comparison of Closely Related Tanacetum-Family Plants.</title>
        <authorList>
            <person name="Yamashiro T."/>
            <person name="Shiraishi A."/>
            <person name="Nakayama K."/>
            <person name="Satake H."/>
        </authorList>
    </citation>
    <scope>NUCLEOTIDE SEQUENCE</scope>
</reference>
<sequence length="190" mass="20950">MVKMVPYEAFACPCGAGDVVLRESYKPKTRGKLYYACPRSKEERVRLLVDSPGASTTPIYSPRSSSTPIYSPGSSTPPRYFPGALTPPSYSLGTSRNAECSNCKHLLDKITILEATVYMYMHLEQHTVNSAALFHEVYNNIGKLDFGVVCHLEFACVTASVRRAPHPLSGVITPETALVWHPTPLPYRAL</sequence>
<reference evidence="2" key="2">
    <citation type="submission" date="2022-01" db="EMBL/GenBank/DDBJ databases">
        <authorList>
            <person name="Yamashiro T."/>
            <person name="Shiraishi A."/>
            <person name="Satake H."/>
            <person name="Nakayama K."/>
        </authorList>
    </citation>
    <scope>NUCLEOTIDE SEQUENCE</scope>
</reference>
<evidence type="ECO:0000313" key="3">
    <source>
        <dbReference type="Proteomes" id="UP001151760"/>
    </source>
</evidence>
<organism evidence="2 3">
    <name type="scientific">Tanacetum coccineum</name>
    <dbReference type="NCBI Taxonomy" id="301880"/>
    <lineage>
        <taxon>Eukaryota</taxon>
        <taxon>Viridiplantae</taxon>
        <taxon>Streptophyta</taxon>
        <taxon>Embryophyta</taxon>
        <taxon>Tracheophyta</taxon>
        <taxon>Spermatophyta</taxon>
        <taxon>Magnoliopsida</taxon>
        <taxon>eudicotyledons</taxon>
        <taxon>Gunneridae</taxon>
        <taxon>Pentapetalae</taxon>
        <taxon>asterids</taxon>
        <taxon>campanulids</taxon>
        <taxon>Asterales</taxon>
        <taxon>Asteraceae</taxon>
        <taxon>Asteroideae</taxon>
        <taxon>Anthemideae</taxon>
        <taxon>Anthemidinae</taxon>
        <taxon>Tanacetum</taxon>
    </lineage>
</organism>
<accession>A0ABQ5FJ22</accession>
<dbReference type="EMBL" id="BQNB010017436">
    <property type="protein sequence ID" value="GJT63164.1"/>
    <property type="molecule type" value="Genomic_DNA"/>
</dbReference>
<dbReference type="Proteomes" id="UP001151760">
    <property type="component" value="Unassembled WGS sequence"/>
</dbReference>
<evidence type="ECO:0000256" key="1">
    <source>
        <dbReference type="SAM" id="MobiDB-lite"/>
    </source>
</evidence>